<protein>
    <submittedName>
        <fullName evidence="2">Conjugal transfer protein</fullName>
    </submittedName>
</protein>
<organism evidence="2 3">
    <name type="scientific">Pseudolactococcus insecticola</name>
    <dbReference type="NCBI Taxonomy" id="2709158"/>
    <lineage>
        <taxon>Bacteria</taxon>
        <taxon>Bacillati</taxon>
        <taxon>Bacillota</taxon>
        <taxon>Bacilli</taxon>
        <taxon>Lactobacillales</taxon>
        <taxon>Streptococcaceae</taxon>
        <taxon>Pseudolactococcus</taxon>
    </lineage>
</organism>
<sequence length="136" mass="16241">MDEEYIYDYTKGLHAPYWMQEFRNPKTHAVIFSFQTPMQLSYFVVIALVAIIELLFIKVWVVLGHFTLSLSWLLAIYLPLRAAKLYVTYEPQGKKMHVFAIDYIRFLFEFKLNKKSIYQTGRVEKVEKIVFEKTML</sequence>
<evidence type="ECO:0000256" key="1">
    <source>
        <dbReference type="SAM" id="Phobius"/>
    </source>
</evidence>
<comment type="caution">
    <text evidence="2">The sequence shown here is derived from an EMBL/GenBank/DDBJ whole genome shotgun (WGS) entry which is preliminary data.</text>
</comment>
<evidence type="ECO:0000313" key="2">
    <source>
        <dbReference type="EMBL" id="GFH40809.1"/>
    </source>
</evidence>
<dbReference type="Pfam" id="PF12648">
    <property type="entry name" value="TcpE"/>
    <property type="match status" value="1"/>
</dbReference>
<dbReference type="RefSeq" id="WP_172356682.1">
    <property type="nucleotide sequence ID" value="NZ_BLLH01000006.1"/>
</dbReference>
<evidence type="ECO:0000313" key="3">
    <source>
        <dbReference type="Proteomes" id="UP000475928"/>
    </source>
</evidence>
<dbReference type="AlphaFoldDB" id="A0A6A0B5V2"/>
<proteinExistence type="predicted"/>
<gene>
    <name evidence="2" type="ORF">Hs20B_12070</name>
</gene>
<keyword evidence="3" id="KW-1185">Reference proteome</keyword>
<keyword evidence="1" id="KW-0812">Transmembrane</keyword>
<name>A0A6A0B5V2_9LACT</name>
<dbReference type="Proteomes" id="UP000475928">
    <property type="component" value="Unassembled WGS sequence"/>
</dbReference>
<dbReference type="InterPro" id="IPR025608">
    <property type="entry name" value="TcpE"/>
</dbReference>
<reference evidence="2 3" key="1">
    <citation type="submission" date="2020-02" db="EMBL/GenBank/DDBJ databases">
        <title>Draft genome sequence of Lactococcus sp. Hs20B0-1.</title>
        <authorList>
            <person name="Noda S."/>
            <person name="Yuki M."/>
            <person name="Ohkuma M."/>
        </authorList>
    </citation>
    <scope>NUCLEOTIDE SEQUENCE [LARGE SCALE GENOMIC DNA]</scope>
    <source>
        <strain evidence="2 3">Hs20B0-1</strain>
    </source>
</reference>
<feature type="transmembrane region" description="Helical" evidence="1">
    <location>
        <begin position="40"/>
        <end position="63"/>
    </location>
</feature>
<keyword evidence="1" id="KW-1133">Transmembrane helix</keyword>
<dbReference type="EMBL" id="BLLH01000006">
    <property type="protein sequence ID" value="GFH40809.1"/>
    <property type="molecule type" value="Genomic_DNA"/>
</dbReference>
<accession>A0A6A0B5V2</accession>
<keyword evidence="1" id="KW-0472">Membrane</keyword>